<reference evidence="1" key="1">
    <citation type="submission" date="2022-02" db="EMBL/GenBank/DDBJ databases">
        <title>Plant Genome Project.</title>
        <authorList>
            <person name="Zhang R.-G."/>
        </authorList>
    </citation>
    <scope>NUCLEOTIDE SEQUENCE</scope>
    <source>
        <strain evidence="1">AT1</strain>
    </source>
</reference>
<sequence>MIFCSSSPPRFCRLLAFSIVVSFLRRWFSPVGFFPWSDPILCLTAWWRCGCRRIGGLGVWFSGLFPFLGSGSMLNGEGSVLALLMFLLPWLSQSGLRPLAVLCALVCLVVGASVHRQFLRLWWLLMVGVVVGRVWAVGRRFLMIMVLAGAVGCYLRWLRGVGDGAGGCCGGCVLDQDLGCPSTRPVVSVEGVYWSTWADCLSGNGHEVYVESCDTDIYFPPKLLSCRKMSNVWSVPYDAFDQTIYLKLKWPQRVCGKCEAEGMFS</sequence>
<evidence type="ECO:0000313" key="2">
    <source>
        <dbReference type="Proteomes" id="UP001062846"/>
    </source>
</evidence>
<keyword evidence="2" id="KW-1185">Reference proteome</keyword>
<proteinExistence type="predicted"/>
<organism evidence="1 2">
    <name type="scientific">Rhododendron molle</name>
    <name type="common">Chinese azalea</name>
    <name type="synonym">Azalea mollis</name>
    <dbReference type="NCBI Taxonomy" id="49168"/>
    <lineage>
        <taxon>Eukaryota</taxon>
        <taxon>Viridiplantae</taxon>
        <taxon>Streptophyta</taxon>
        <taxon>Embryophyta</taxon>
        <taxon>Tracheophyta</taxon>
        <taxon>Spermatophyta</taxon>
        <taxon>Magnoliopsida</taxon>
        <taxon>eudicotyledons</taxon>
        <taxon>Gunneridae</taxon>
        <taxon>Pentapetalae</taxon>
        <taxon>asterids</taxon>
        <taxon>Ericales</taxon>
        <taxon>Ericaceae</taxon>
        <taxon>Ericoideae</taxon>
        <taxon>Rhodoreae</taxon>
        <taxon>Rhododendron</taxon>
    </lineage>
</organism>
<evidence type="ECO:0000313" key="1">
    <source>
        <dbReference type="EMBL" id="KAI8565020.1"/>
    </source>
</evidence>
<protein>
    <submittedName>
        <fullName evidence="1">Uncharacterized protein</fullName>
    </submittedName>
</protein>
<name>A0ACC0PHU7_RHOML</name>
<accession>A0ACC0PHU7</accession>
<dbReference type="Proteomes" id="UP001062846">
    <property type="component" value="Chromosome 3"/>
</dbReference>
<comment type="caution">
    <text evidence="1">The sequence shown here is derived from an EMBL/GenBank/DDBJ whole genome shotgun (WGS) entry which is preliminary data.</text>
</comment>
<dbReference type="EMBL" id="CM046390">
    <property type="protein sequence ID" value="KAI8565020.1"/>
    <property type="molecule type" value="Genomic_DNA"/>
</dbReference>
<gene>
    <name evidence="1" type="ORF">RHMOL_Rhmol03G0228300</name>
</gene>